<dbReference type="InterPro" id="IPR025336">
    <property type="entry name" value="SCO4226-like"/>
</dbReference>
<proteinExistence type="predicted"/>
<evidence type="ECO:0000313" key="2">
    <source>
        <dbReference type="Proteomes" id="UP000182987"/>
    </source>
</evidence>
<dbReference type="RefSeq" id="WP_071925034.1">
    <property type="nucleotide sequence ID" value="NZ_CP017480.1"/>
</dbReference>
<protein>
    <recommendedName>
        <fullName evidence="3">DUF4242 domain-containing protein</fullName>
    </recommendedName>
</protein>
<dbReference type="InterPro" id="IPR042557">
    <property type="entry name" value="SCO4226"/>
</dbReference>
<gene>
    <name evidence="1" type="ORF">BJI69_18330</name>
</gene>
<evidence type="ECO:0000313" key="1">
    <source>
        <dbReference type="EMBL" id="APG05665.1"/>
    </source>
</evidence>
<dbReference type="Pfam" id="PF14026">
    <property type="entry name" value="SCO4226-like"/>
    <property type="match status" value="1"/>
</dbReference>
<dbReference type="Gene3D" id="3.30.70.3090">
    <property type="entry name" value="ORF SCO4226, nickel-binding ferredoxin-like monomer"/>
    <property type="match status" value="1"/>
</dbReference>
<name>A0A1L3EX84_9GAMM</name>
<sequence length="117" mass="13220">MPRYIVERDFPGKLHLPTNDEGDRLCRKIVNTNAEEGVTWVHSYVSLDRTRTFCVYDAPSPEAIREVGQRNQLPVGSITEVSVLDPYFYLGTGHAGVETAAHSRLRTPWLPFSYVLA</sequence>
<dbReference type="KEGG" id="lrz:BJI69_18330"/>
<dbReference type="OrthoDB" id="9800027at2"/>
<dbReference type="AlphaFoldDB" id="A0A1L3EX84"/>
<dbReference type="EMBL" id="CP017480">
    <property type="protein sequence ID" value="APG05665.1"/>
    <property type="molecule type" value="Genomic_DNA"/>
</dbReference>
<keyword evidence="2" id="KW-1185">Reference proteome</keyword>
<evidence type="ECO:0008006" key="3">
    <source>
        <dbReference type="Google" id="ProtNLM"/>
    </source>
</evidence>
<dbReference type="STRING" id="1440763.BJI69_18330"/>
<organism evidence="1 2">
    <name type="scientific">Luteibacter rhizovicinus DSM 16549</name>
    <dbReference type="NCBI Taxonomy" id="1440763"/>
    <lineage>
        <taxon>Bacteria</taxon>
        <taxon>Pseudomonadati</taxon>
        <taxon>Pseudomonadota</taxon>
        <taxon>Gammaproteobacteria</taxon>
        <taxon>Lysobacterales</taxon>
        <taxon>Rhodanobacteraceae</taxon>
        <taxon>Luteibacter</taxon>
    </lineage>
</organism>
<accession>A0A1L3EX84</accession>
<dbReference type="Proteomes" id="UP000182987">
    <property type="component" value="Chromosome"/>
</dbReference>
<reference evidence="2" key="1">
    <citation type="submission" date="2016-09" db="EMBL/GenBank/DDBJ databases">
        <authorList>
            <person name="Lysoe E."/>
        </authorList>
    </citation>
    <scope>NUCLEOTIDE SEQUENCE [LARGE SCALE GENOMIC DNA]</scope>
    <source>
        <strain evidence="2">LJ96T</strain>
    </source>
</reference>